<proteinExistence type="predicted"/>
<keyword evidence="3" id="KW-1185">Reference proteome</keyword>
<accession>Q823L9</accession>
<dbReference type="HOGENOM" id="CLU_346049_0_0_0"/>
<feature type="region of interest" description="Disordered" evidence="1">
    <location>
        <begin position="110"/>
        <end position="134"/>
    </location>
</feature>
<dbReference type="EMBL" id="AE015925">
    <property type="protein sequence ID" value="AAP05137.1"/>
    <property type="molecule type" value="Genomic_DNA"/>
</dbReference>
<dbReference type="STRING" id="227941.CCA_00390"/>
<feature type="region of interest" description="Disordered" evidence="1">
    <location>
        <begin position="58"/>
        <end position="93"/>
    </location>
</feature>
<feature type="compositionally biased region" description="Basic and acidic residues" evidence="1">
    <location>
        <begin position="865"/>
        <end position="881"/>
    </location>
</feature>
<organism evidence="2 3">
    <name type="scientific">Chlamydia caviae (strain ATCC VR-813 / DSM 19441 / 03DC25 / GPIC)</name>
    <name type="common">Chlamydophila caviae</name>
    <dbReference type="NCBI Taxonomy" id="227941"/>
    <lineage>
        <taxon>Bacteria</taxon>
        <taxon>Pseudomonadati</taxon>
        <taxon>Chlamydiota</taxon>
        <taxon>Chlamydiia</taxon>
        <taxon>Chlamydiales</taxon>
        <taxon>Chlamydiaceae</taxon>
        <taxon>Chlamydia/Chlamydophila group</taxon>
        <taxon>Chlamydia</taxon>
    </lineage>
</organism>
<protein>
    <submittedName>
        <fullName evidence="2">Uncharacterized protein</fullName>
    </submittedName>
</protein>
<feature type="compositionally biased region" description="Low complexity" evidence="1">
    <location>
        <begin position="162"/>
        <end position="173"/>
    </location>
</feature>
<sequence length="898" mass="94099">MWLLYAHFFIFLKFLLYILFRVPQSVAPNLLKINNFELNCLCLLLYLRRIEMTSPTGRGNANPGFIFDEDSNIGGNSTDEERRGTPRPGGARRISARVEDVLQQTNVSGVNAASQTDDPPPMQVTAQPGSDDHRRLSARVQSLLGSLRQGGVAPAPTPTSIPAPSAAPTAESSGDAGMESLLSLFSHFGGRGLPPMSTADAMQPIDSVVTTQPAPRRLDMLAAGITPGAFALSAMTLPTPPVTTQPVTTQPVTTQPAPGYVLQQPSSGLAPEARALLSLLTQANGGGIHAPAPAAMPLPVTTQPAAAPVSPAQAAGYLTASNMVNPGTNPALNSLLGLLNQAGGGVAIPNLGGIPSIPWSTQPVSGGASQQTLMGLLGLFGQGTGGLSGLNPQMFLSMLQGIAATPGPYQNGAKAILDLLQGHTGTSIQHGLGAIANLVSGQGSTASNVGAAVQALSGLAGLAGPAGVAVGGVASLLAAAVTSEPVRRGGRFCYDNWHTGCEGNCCCPQCGCEEGECGCGSLGRCLCGLFGNCCGVGVDARRELEQQLREIEAEYGDSIFLIALSNLGIDTVALLSGSTALILPSLDRIREECGHCSRDLPGILKRKTNAMWAAAAQCYDNVLRNPSLRASFVAGMAGRCDINAAQLADDIRILHLWGGDGSLVVASPFDMEKLALTLPELNVTSRRSPVAGPLGAITAAVVMQDLARVLMKASHGRRQIWLSVNDLMTLTCMILAYRGISIVSDDVFTEGSKIHRRADMRRLFTDIDNRRFLNERTRGPAPYETLVNPYVELATRCFAESAARAERMRRPGDASREELLTSLSSRWMLAAGITPANPVVAQPLGLRAPTHMPISDLGEAASRGDQGRDYEREGARPRGDHGNNNAGGSTEEEEETIV</sequence>
<reference evidence="2 3" key="1">
    <citation type="journal article" date="2003" name="Nucleic Acids Res.">
        <title>Genome sequence of Chlamydophila caviae (Chlamydia psittaci GPIC): examining the role of niche-specific genes in the evolution of the Chlamydiaceae.</title>
        <authorList>
            <person name="Read T.D."/>
            <person name="Myers G.S.A."/>
            <person name="Brunham R.C."/>
            <person name="Nelson W.C."/>
            <person name="Paulsen I.T."/>
            <person name="Heidelberg J.F."/>
            <person name="Holtzapple E.K."/>
            <person name="Khouri H.M."/>
            <person name="Federova N.B."/>
            <person name="Carty H.A."/>
            <person name="Umayam L.A."/>
            <person name="Haft D.H."/>
            <person name="Peterson J.D."/>
            <person name="Beanan M.J."/>
            <person name="White O."/>
            <person name="Salzberg S.L."/>
            <person name="Hsia R.-C."/>
            <person name="McClarty G."/>
            <person name="Rank R.G."/>
            <person name="Bavoil P.M."/>
            <person name="Fraser C.M."/>
        </authorList>
    </citation>
    <scope>NUCLEOTIDE SEQUENCE [LARGE SCALE GENOMIC DNA]</scope>
    <source>
        <strain evidence="3">ATCC VR-813 / DSM 19441 / 03DC25 / GPIC</strain>
    </source>
</reference>
<evidence type="ECO:0000313" key="2">
    <source>
        <dbReference type="EMBL" id="AAP05137.1"/>
    </source>
</evidence>
<evidence type="ECO:0000313" key="3">
    <source>
        <dbReference type="Proteomes" id="UP000002193"/>
    </source>
</evidence>
<evidence type="ECO:0000256" key="1">
    <source>
        <dbReference type="SAM" id="MobiDB-lite"/>
    </source>
</evidence>
<dbReference type="KEGG" id="cca:CCA_00390"/>
<dbReference type="AlphaFoldDB" id="Q823L9"/>
<gene>
    <name evidence="2" type="ordered locus">CCA_00390</name>
</gene>
<feature type="region of interest" description="Disordered" evidence="1">
    <location>
        <begin position="851"/>
        <end position="898"/>
    </location>
</feature>
<name>Q823L9_CHLCV</name>
<feature type="region of interest" description="Disordered" evidence="1">
    <location>
        <begin position="148"/>
        <end position="175"/>
    </location>
</feature>
<dbReference type="Proteomes" id="UP000002193">
    <property type="component" value="Chromosome"/>
</dbReference>